<evidence type="ECO:0000313" key="7">
    <source>
        <dbReference type="EMBL" id="EPC03554.1"/>
    </source>
</evidence>
<keyword evidence="8" id="KW-1185">Reference proteome</keyword>
<dbReference type="Pfam" id="PF00324">
    <property type="entry name" value="AA_permease"/>
    <property type="match status" value="1"/>
</dbReference>
<reference evidence="7 8" key="1">
    <citation type="journal article" date="2013" name="Genome Announc.">
        <title>Draft genome sequence of the moderately halophilic gammaproteobacterium Halomonas anticariensis FP35.</title>
        <authorList>
            <person name="Tahrioui A."/>
            <person name="Quesada E."/>
            <person name="Llamas I."/>
        </authorList>
    </citation>
    <scope>NUCLEOTIDE SEQUENCE [LARGE SCALE GENOMIC DNA]</scope>
    <source>
        <strain evidence="8">DSM 16096 / CECT 5854 / LMG 22089 / FP35</strain>
    </source>
</reference>
<feature type="transmembrane region" description="Helical" evidence="5">
    <location>
        <begin position="92"/>
        <end position="119"/>
    </location>
</feature>
<feature type="transmembrane region" description="Helical" evidence="5">
    <location>
        <begin position="156"/>
        <end position="180"/>
    </location>
</feature>
<feature type="transmembrane region" description="Helical" evidence="5">
    <location>
        <begin position="333"/>
        <end position="353"/>
    </location>
</feature>
<comment type="caution">
    <text evidence="7">The sequence shown here is derived from an EMBL/GenBank/DDBJ whole genome shotgun (WGS) entry which is preliminary data.</text>
</comment>
<dbReference type="PANTHER" id="PTHR42770">
    <property type="entry name" value="AMINO ACID TRANSPORTER-RELATED"/>
    <property type="match status" value="1"/>
</dbReference>
<dbReference type="Gene3D" id="1.20.1740.10">
    <property type="entry name" value="Amino acid/polyamine transporter I"/>
    <property type="match status" value="1"/>
</dbReference>
<dbReference type="OrthoDB" id="9804700at2"/>
<keyword evidence="2 5" id="KW-0812">Transmembrane</keyword>
<sequence>MSIENFGYQQQLKRGLSLTDLVIYGMIFMIPIAPFGVYGWVHADAQGMVPLAYFIGMIAMLFTALSYAQMSKAFPIAGSVYSYAQRGVHEHLGFIAGWVLLLDYLLIPPLLYIFSALALHHFFPAIPKLGWMLIFLVSATLVNLRGVTFTARVNKAFLIGELIVLALFLGLGFEALYSGMGHGKLTLQPLYDPANFDLNLVMTAVSVAVLSFLGFDAISTLAEEVKGDPSRQVGRAALISLFLMGGIFILQTWLATDLAAGLEFDSLDTAFYEIAAAAGGNWLGTLTAIATALAWGVAVSIVSQAAVSRLLFSMSRDGKLPKALSLIHERYRTPHVSLYLVAALSLIIGVVFLDAPDVLTTLVNFGALTGFCILHVSVISHYRIRQRSHRLLAHLAFPLIGLLIIGYVLISMSTYAKVLGLAWIAIGMVYLAILIKRGKGVHLVSEI</sequence>
<dbReference type="InterPro" id="IPR050367">
    <property type="entry name" value="APC_superfamily"/>
</dbReference>
<evidence type="ECO:0000259" key="6">
    <source>
        <dbReference type="Pfam" id="PF00324"/>
    </source>
</evidence>
<evidence type="ECO:0000256" key="3">
    <source>
        <dbReference type="ARBA" id="ARBA00022989"/>
    </source>
</evidence>
<feature type="transmembrane region" description="Helical" evidence="5">
    <location>
        <begin position="125"/>
        <end position="144"/>
    </location>
</feature>
<feature type="transmembrane region" description="Helical" evidence="5">
    <location>
        <begin position="47"/>
        <end position="68"/>
    </location>
</feature>
<organism evidence="7 8">
    <name type="scientific">Litchfieldella anticariensis (strain DSM 16096 / CECT 5854 / CIP 108499 / LMG 22089 / FP35)</name>
    <name type="common">Halomonas anticariensis</name>
    <dbReference type="NCBI Taxonomy" id="1121939"/>
    <lineage>
        <taxon>Bacteria</taxon>
        <taxon>Pseudomonadati</taxon>
        <taxon>Pseudomonadota</taxon>
        <taxon>Gammaproteobacteria</taxon>
        <taxon>Oceanospirillales</taxon>
        <taxon>Halomonadaceae</taxon>
        <taxon>Litchfieldella</taxon>
    </lineage>
</organism>
<gene>
    <name evidence="7" type="ORF">L861_18640</name>
</gene>
<accession>S2L6X4</accession>
<evidence type="ECO:0000256" key="5">
    <source>
        <dbReference type="SAM" id="Phobius"/>
    </source>
</evidence>
<feature type="domain" description="Amino acid permease/ SLC12A" evidence="6">
    <location>
        <begin position="29"/>
        <end position="418"/>
    </location>
</feature>
<dbReference type="PATRIC" id="fig|1121939.11.peg.1179"/>
<protein>
    <submittedName>
        <fullName evidence="7">Porin</fullName>
    </submittedName>
</protein>
<dbReference type="eggNOG" id="COG0531">
    <property type="taxonomic scope" value="Bacteria"/>
</dbReference>
<feature type="transmembrane region" description="Helical" evidence="5">
    <location>
        <begin position="391"/>
        <end position="410"/>
    </location>
</feature>
<feature type="transmembrane region" description="Helical" evidence="5">
    <location>
        <begin position="359"/>
        <end position="379"/>
    </location>
</feature>
<dbReference type="PANTHER" id="PTHR42770:SF16">
    <property type="entry name" value="AMINO ACID PERMEASE"/>
    <property type="match status" value="1"/>
</dbReference>
<dbReference type="GO" id="GO:0055085">
    <property type="term" value="P:transmembrane transport"/>
    <property type="evidence" value="ECO:0007669"/>
    <property type="project" value="InterPro"/>
</dbReference>
<dbReference type="PIRSF" id="PIRSF006060">
    <property type="entry name" value="AA_transporter"/>
    <property type="match status" value="1"/>
</dbReference>
<feature type="transmembrane region" description="Helical" evidence="5">
    <location>
        <begin position="200"/>
        <end position="221"/>
    </location>
</feature>
<feature type="transmembrane region" description="Helical" evidence="5">
    <location>
        <begin position="21"/>
        <end position="41"/>
    </location>
</feature>
<comment type="subcellular location">
    <subcellularLocation>
        <location evidence="1">Membrane</location>
        <topology evidence="1">Multi-pass membrane protein</topology>
    </subcellularLocation>
</comment>
<name>S2L6X4_LITA3</name>
<dbReference type="EMBL" id="ASTJ01000012">
    <property type="protein sequence ID" value="EPC03554.1"/>
    <property type="molecule type" value="Genomic_DNA"/>
</dbReference>
<dbReference type="InterPro" id="IPR004841">
    <property type="entry name" value="AA-permease/SLC12A_dom"/>
</dbReference>
<feature type="transmembrane region" description="Helical" evidence="5">
    <location>
        <begin position="416"/>
        <end position="435"/>
    </location>
</feature>
<evidence type="ECO:0000256" key="4">
    <source>
        <dbReference type="ARBA" id="ARBA00023136"/>
    </source>
</evidence>
<dbReference type="RefSeq" id="WP_016415674.1">
    <property type="nucleotide sequence ID" value="NZ_AUAB01000016.1"/>
</dbReference>
<keyword evidence="4 5" id="KW-0472">Membrane</keyword>
<keyword evidence="3 5" id="KW-1133">Transmembrane helix</keyword>
<evidence type="ECO:0000256" key="1">
    <source>
        <dbReference type="ARBA" id="ARBA00004141"/>
    </source>
</evidence>
<proteinExistence type="predicted"/>
<evidence type="ECO:0000313" key="8">
    <source>
        <dbReference type="Proteomes" id="UP000014463"/>
    </source>
</evidence>
<evidence type="ECO:0000256" key="2">
    <source>
        <dbReference type="ARBA" id="ARBA00022692"/>
    </source>
</evidence>
<dbReference type="STRING" id="1121939.L861_18640"/>
<dbReference type="Proteomes" id="UP000014463">
    <property type="component" value="Unassembled WGS sequence"/>
</dbReference>
<dbReference type="GO" id="GO:0016020">
    <property type="term" value="C:membrane"/>
    <property type="evidence" value="ECO:0007669"/>
    <property type="project" value="UniProtKB-SubCell"/>
</dbReference>
<dbReference type="AlphaFoldDB" id="S2L6X4"/>
<feature type="transmembrane region" description="Helical" evidence="5">
    <location>
        <begin position="233"/>
        <end position="254"/>
    </location>
</feature>